<feature type="domain" description="Glycosyltransferase subfamily 4-like N-terminal" evidence="2">
    <location>
        <begin position="23"/>
        <end position="191"/>
    </location>
</feature>
<dbReference type="Pfam" id="PF13439">
    <property type="entry name" value="Glyco_transf_4"/>
    <property type="match status" value="1"/>
</dbReference>
<dbReference type="InterPro" id="IPR001296">
    <property type="entry name" value="Glyco_trans_1"/>
</dbReference>
<dbReference type="CAZy" id="GT4">
    <property type="family name" value="Glycosyltransferase Family 4"/>
</dbReference>
<dbReference type="CDD" id="cd03801">
    <property type="entry name" value="GT4_PimA-like"/>
    <property type="match status" value="1"/>
</dbReference>
<evidence type="ECO:0000313" key="4">
    <source>
        <dbReference type="Proteomes" id="UP000002487"/>
    </source>
</evidence>
<feature type="domain" description="Glycosyl transferase family 1" evidence="1">
    <location>
        <begin position="211"/>
        <end position="369"/>
    </location>
</feature>
<dbReference type="Gene3D" id="3.40.50.2000">
    <property type="entry name" value="Glycogen Phosphorylase B"/>
    <property type="match status" value="2"/>
</dbReference>
<sequence>MNSTIKLNNISVVRVVSQFYPLIGGSATHTQELSKKIDPYLKDQTIIAPNLGDRCANFDKTFGIRIIRIRYFSFKTIKKIPLLPFVDLFYAISIYSTLKKVEKPDIIHAHGISNVAYCTIIGKIFGIPVVGMLHGSGAAYSRAADIYETILATLCKPNLSFVLDDGSATLSKFKKIWGDKVIPVYHGIDTEYFKPTEKNNQLLNRLGLDISNFIILSTSSFHPVKNIDLAIKSFKLFLDSTGSNNSYLLLAGRGPLKDSLINLTKELQVEDQVIFLGELSKNEIIEYLSIADVVIATSLYSNMNLSVQEAMACEKPVLAFDSGATSNLVKHLENGLLAKSGELEGFVFHLNLLYRDLELRTKIGKNARKTILMKRTWEERIKRELDFYSKILIK</sequence>
<evidence type="ECO:0000259" key="2">
    <source>
        <dbReference type="Pfam" id="PF13439"/>
    </source>
</evidence>
<dbReference type="InterPro" id="IPR050194">
    <property type="entry name" value="Glycosyltransferase_grp1"/>
</dbReference>
<dbReference type="GeneID" id="1474066"/>
<dbReference type="STRING" id="188937.MA_2178"/>
<evidence type="ECO:0000259" key="1">
    <source>
        <dbReference type="Pfam" id="PF00534"/>
    </source>
</evidence>
<dbReference type="AlphaFoldDB" id="Q8TNV0"/>
<evidence type="ECO:0000313" key="3">
    <source>
        <dbReference type="EMBL" id="AAM05575.1"/>
    </source>
</evidence>
<proteinExistence type="predicted"/>
<dbReference type="EnsemblBacteria" id="AAM05575">
    <property type="protein sequence ID" value="AAM05575"/>
    <property type="gene ID" value="MA_2178"/>
</dbReference>
<name>Q8TNV0_METAC</name>
<dbReference type="SUPFAM" id="SSF53756">
    <property type="entry name" value="UDP-Glycosyltransferase/glycogen phosphorylase"/>
    <property type="match status" value="1"/>
</dbReference>
<organism evidence="3 4">
    <name type="scientific">Methanosarcina acetivorans (strain ATCC 35395 / DSM 2834 / JCM 12185 / C2A)</name>
    <dbReference type="NCBI Taxonomy" id="188937"/>
    <lineage>
        <taxon>Archaea</taxon>
        <taxon>Methanobacteriati</taxon>
        <taxon>Methanobacteriota</taxon>
        <taxon>Stenosarchaea group</taxon>
        <taxon>Methanomicrobia</taxon>
        <taxon>Methanosarcinales</taxon>
        <taxon>Methanosarcinaceae</taxon>
        <taxon>Methanosarcina</taxon>
    </lineage>
</organism>
<reference evidence="3 4" key="1">
    <citation type="journal article" date="2002" name="Genome Res.">
        <title>The genome of Methanosarcina acetivorans reveals extensive metabolic and physiological diversity.</title>
        <authorList>
            <person name="Galagan J.E."/>
            <person name="Nusbaum C."/>
            <person name="Roy A."/>
            <person name="Endrizzi M.G."/>
            <person name="Macdonald P."/>
            <person name="FitzHugh W."/>
            <person name="Calvo S."/>
            <person name="Engels R."/>
            <person name="Smirnov S."/>
            <person name="Atnoor D."/>
            <person name="Brown A."/>
            <person name="Allen N."/>
            <person name="Naylor J."/>
            <person name="Stange-Thomann N."/>
            <person name="DeArellano K."/>
            <person name="Johnson R."/>
            <person name="Linton L."/>
            <person name="McEwan P."/>
            <person name="McKernan K."/>
            <person name="Talamas J."/>
            <person name="Tirrell A."/>
            <person name="Ye W."/>
            <person name="Zimmer A."/>
            <person name="Barber R.D."/>
            <person name="Cann I."/>
            <person name="Graham D.E."/>
            <person name="Grahame D.A."/>
            <person name="Guss A."/>
            <person name="Hedderich R."/>
            <person name="Ingram-Smith C."/>
            <person name="Kuettner C.H."/>
            <person name="Krzycki J.A."/>
            <person name="Leigh J.A."/>
            <person name="Li W."/>
            <person name="Liu J."/>
            <person name="Mukhopadhyay B."/>
            <person name="Reeve J.N."/>
            <person name="Smith K."/>
            <person name="Springer T.A."/>
            <person name="Umayam L.A."/>
            <person name="White O."/>
            <person name="White R.H."/>
            <person name="de Macario E.C."/>
            <person name="Ferry J.G."/>
            <person name="Jarrell K.F."/>
            <person name="Jing H."/>
            <person name="Macario A.J.L."/>
            <person name="Paulsen I."/>
            <person name="Pritchett M."/>
            <person name="Sowers K.R."/>
            <person name="Swanson R.V."/>
            <person name="Zinder S.H."/>
            <person name="Lander E."/>
            <person name="Metcalf W.W."/>
            <person name="Birren B."/>
        </authorList>
    </citation>
    <scope>NUCLEOTIDE SEQUENCE [LARGE SCALE GENOMIC DNA]</scope>
    <source>
        <strain evidence="4">ATCC 35395 / DSM 2834 / JCM 12185 / C2A</strain>
    </source>
</reference>
<dbReference type="InParanoid" id="Q8TNV0"/>
<dbReference type="KEGG" id="mac:MA_2178"/>
<dbReference type="PANTHER" id="PTHR45947">
    <property type="entry name" value="SULFOQUINOVOSYL TRANSFERASE SQD2"/>
    <property type="match status" value="1"/>
</dbReference>
<dbReference type="Pfam" id="PF00534">
    <property type="entry name" value="Glycos_transf_1"/>
    <property type="match status" value="1"/>
</dbReference>
<dbReference type="Proteomes" id="UP000002487">
    <property type="component" value="Chromosome"/>
</dbReference>
<dbReference type="PhylomeDB" id="Q8TNV0"/>
<dbReference type="HOGENOM" id="CLU_009583_2_2_2"/>
<dbReference type="InterPro" id="IPR028098">
    <property type="entry name" value="Glyco_trans_4-like_N"/>
</dbReference>
<dbReference type="OrthoDB" id="132546at2157"/>
<dbReference type="EMBL" id="AE010299">
    <property type="protein sequence ID" value="AAM05575.1"/>
    <property type="molecule type" value="Genomic_DNA"/>
</dbReference>
<gene>
    <name evidence="3" type="ordered locus">MA_2178</name>
</gene>
<dbReference type="RefSeq" id="WP_011022163.1">
    <property type="nucleotide sequence ID" value="NC_003552.1"/>
</dbReference>
<protein>
    <submittedName>
        <fullName evidence="3">LPS biosynthesis protein</fullName>
    </submittedName>
</protein>
<accession>Q8TNV0</accession>
<dbReference type="PANTHER" id="PTHR45947:SF3">
    <property type="entry name" value="SULFOQUINOVOSYL TRANSFERASE SQD2"/>
    <property type="match status" value="1"/>
</dbReference>
<dbReference type="GO" id="GO:0016757">
    <property type="term" value="F:glycosyltransferase activity"/>
    <property type="evidence" value="ECO:0000318"/>
    <property type="project" value="GO_Central"/>
</dbReference>
<keyword evidence="4" id="KW-1185">Reference proteome</keyword>